<dbReference type="STRING" id="688270.Celal_4174"/>
<feature type="transmembrane region" description="Helical" evidence="1">
    <location>
        <begin position="89"/>
        <end position="106"/>
    </location>
</feature>
<dbReference type="EMBL" id="CP002453">
    <property type="protein sequence ID" value="ADV51416.1"/>
    <property type="molecule type" value="Genomic_DNA"/>
</dbReference>
<reference evidence="2 3" key="1">
    <citation type="journal article" date="2010" name="Stand. Genomic Sci.">
        <title>Complete genome sequence of Cellulophaga algicola type strain (IC166).</title>
        <authorList>
            <person name="Abt B."/>
            <person name="Lu M."/>
            <person name="Misra M."/>
            <person name="Han C."/>
            <person name="Nolan M."/>
            <person name="Lucas S."/>
            <person name="Hammon N."/>
            <person name="Deshpande S."/>
            <person name="Cheng J.F."/>
            <person name="Tapia R."/>
            <person name="Goodwin L."/>
            <person name="Pitluck S."/>
            <person name="Liolios K."/>
            <person name="Pagani I."/>
            <person name="Ivanova N."/>
            <person name="Mavromatis K."/>
            <person name="Ovchinikova G."/>
            <person name="Pati A."/>
            <person name="Chen A."/>
            <person name="Palaniappan K."/>
            <person name="Land M."/>
            <person name="Hauser L."/>
            <person name="Chang Y.J."/>
            <person name="Jeffries C.D."/>
            <person name="Detter J.C."/>
            <person name="Brambilla E."/>
            <person name="Rohde M."/>
            <person name="Tindall B.J."/>
            <person name="Goker M."/>
            <person name="Woyke T."/>
            <person name="Bristow J."/>
            <person name="Eisen J.A."/>
            <person name="Markowitz V."/>
            <person name="Hugenholtz P."/>
            <person name="Kyrpides N.C."/>
            <person name="Klenk H.P."/>
            <person name="Lapidus A."/>
        </authorList>
    </citation>
    <scope>NUCLEOTIDE SEQUENCE [LARGE SCALE GENOMIC DNA]</scope>
    <source>
        <strain evidence="3">DSM 14237 / IC166 / ACAM 630</strain>
    </source>
</reference>
<keyword evidence="1" id="KW-0472">Membrane</keyword>
<proteinExistence type="predicted"/>
<dbReference type="HOGENOM" id="CLU_1649087_0_0_10"/>
<gene>
    <name evidence="2" type="ordered locus">Celal_4174</name>
</gene>
<accession>E6XFE3</accession>
<keyword evidence="1" id="KW-0812">Transmembrane</keyword>
<evidence type="ECO:0000313" key="2">
    <source>
        <dbReference type="EMBL" id="ADV51416.1"/>
    </source>
</evidence>
<dbReference type="KEGG" id="cao:Celal_4174"/>
<dbReference type="Proteomes" id="UP000008634">
    <property type="component" value="Chromosome"/>
</dbReference>
<keyword evidence="3" id="KW-1185">Reference proteome</keyword>
<feature type="transmembrane region" description="Helical" evidence="1">
    <location>
        <begin position="7"/>
        <end position="26"/>
    </location>
</feature>
<organism evidence="2 3">
    <name type="scientific">Cellulophaga algicola (strain DSM 14237 / IC166 / ACAM 630)</name>
    <dbReference type="NCBI Taxonomy" id="688270"/>
    <lineage>
        <taxon>Bacteria</taxon>
        <taxon>Pseudomonadati</taxon>
        <taxon>Bacteroidota</taxon>
        <taxon>Flavobacteriia</taxon>
        <taxon>Flavobacteriales</taxon>
        <taxon>Flavobacteriaceae</taxon>
        <taxon>Cellulophaga</taxon>
    </lineage>
</organism>
<keyword evidence="1" id="KW-1133">Transmembrane helix</keyword>
<name>E6XFE3_CELAD</name>
<sequence length="160" mass="19356">MCILFALIIYSYLLIPDVKVFNLFFWKFSMDESIDLNFIIYCKKTYVIAFVSVWFLTISDRWKYCLAPLLVYMCFRISEVVIVELNLNFNSYIFGIMVGLLYCFLLNQFDKKFEFNTVEKIKILVFDITNLFYLSYVERKFFINKRDLFTSKKIIKRKVI</sequence>
<dbReference type="AlphaFoldDB" id="E6XFE3"/>
<protein>
    <submittedName>
        <fullName evidence="2">Uncharacterized protein</fullName>
    </submittedName>
</protein>
<evidence type="ECO:0000256" key="1">
    <source>
        <dbReference type="SAM" id="Phobius"/>
    </source>
</evidence>
<evidence type="ECO:0000313" key="3">
    <source>
        <dbReference type="Proteomes" id="UP000008634"/>
    </source>
</evidence>
<feature type="transmembrane region" description="Helical" evidence="1">
    <location>
        <begin position="38"/>
        <end position="57"/>
    </location>
</feature>